<sequence>MDAVIEKLFSDHDLKSLRGDTPTPLYHQTYLLLKGRILDGSIAFGAQMPTEQHLAEVFGISRITAKRAMDELAAEGLVERRRGKGTHVTYQYTAEAVNAPLMGMLEKLANLGRRTKVRVLDLSEVTPPPMIASQLGLKSGEKAFRLLRVRSSEEGKPFAYYESWTAGITHGFTRENLESAVRLEVIKENGLQLTKVEQDLSAIAVSADVARELQMEPGEPALTLLRQSYSEDGRLVDILSCQYNPRRFIYRMSLGIDEYIGEQT</sequence>
<dbReference type="InterPro" id="IPR036388">
    <property type="entry name" value="WH-like_DNA-bd_sf"/>
</dbReference>
<dbReference type="InterPro" id="IPR050679">
    <property type="entry name" value="Bact_HTH_transcr_reg"/>
</dbReference>
<dbReference type="InterPro" id="IPR000524">
    <property type="entry name" value="Tscrpt_reg_HTH_GntR"/>
</dbReference>
<reference evidence="6" key="1">
    <citation type="journal article" date="2019" name="Int. J. Syst. Evol. Microbiol.">
        <title>The Global Catalogue of Microorganisms (GCM) 10K type strain sequencing project: providing services to taxonomists for standard genome sequencing and annotation.</title>
        <authorList>
            <consortium name="The Broad Institute Genomics Platform"/>
            <consortium name="The Broad Institute Genome Sequencing Center for Infectious Disease"/>
            <person name="Wu L."/>
            <person name="Ma J."/>
        </authorList>
    </citation>
    <scope>NUCLEOTIDE SEQUENCE [LARGE SCALE GENOMIC DNA]</scope>
    <source>
        <strain evidence="6">JCM 17304</strain>
    </source>
</reference>
<evidence type="ECO:0000313" key="5">
    <source>
        <dbReference type="EMBL" id="GAA4104644.1"/>
    </source>
</evidence>
<accession>A0ABP7X4W1</accession>
<dbReference type="InterPro" id="IPR028978">
    <property type="entry name" value="Chorismate_lyase_/UTRA_dom_sf"/>
</dbReference>
<dbReference type="CDD" id="cd07377">
    <property type="entry name" value="WHTH_GntR"/>
    <property type="match status" value="1"/>
</dbReference>
<dbReference type="PROSITE" id="PS50949">
    <property type="entry name" value="HTH_GNTR"/>
    <property type="match status" value="1"/>
</dbReference>
<evidence type="ECO:0000256" key="1">
    <source>
        <dbReference type="ARBA" id="ARBA00023015"/>
    </source>
</evidence>
<gene>
    <name evidence="5" type="ORF">GCM10022414_33680</name>
</gene>
<dbReference type="SUPFAM" id="SSF46785">
    <property type="entry name" value="Winged helix' DNA-binding domain"/>
    <property type="match status" value="1"/>
</dbReference>
<proteinExistence type="predicted"/>
<keyword evidence="3" id="KW-0804">Transcription</keyword>
<name>A0ABP7X4W1_9GAMM</name>
<dbReference type="PANTHER" id="PTHR44846:SF1">
    <property type="entry name" value="MANNOSYL-D-GLYCERATE TRANSPORT_METABOLISM SYSTEM REPRESSOR MNGR-RELATED"/>
    <property type="match status" value="1"/>
</dbReference>
<evidence type="ECO:0000256" key="3">
    <source>
        <dbReference type="ARBA" id="ARBA00023163"/>
    </source>
</evidence>
<protein>
    <submittedName>
        <fullName evidence="5">GntR family transcriptional regulator</fullName>
    </submittedName>
</protein>
<dbReference type="InterPro" id="IPR011663">
    <property type="entry name" value="UTRA"/>
</dbReference>
<dbReference type="Gene3D" id="1.10.10.10">
    <property type="entry name" value="Winged helix-like DNA-binding domain superfamily/Winged helix DNA-binding domain"/>
    <property type="match status" value="1"/>
</dbReference>
<dbReference type="SMART" id="SM00345">
    <property type="entry name" value="HTH_GNTR"/>
    <property type="match status" value="1"/>
</dbReference>
<dbReference type="PANTHER" id="PTHR44846">
    <property type="entry name" value="MANNOSYL-D-GLYCERATE TRANSPORT/METABOLISM SYSTEM REPRESSOR MNGR-RELATED"/>
    <property type="match status" value="1"/>
</dbReference>
<evidence type="ECO:0000256" key="2">
    <source>
        <dbReference type="ARBA" id="ARBA00023125"/>
    </source>
</evidence>
<dbReference type="Pfam" id="PF07702">
    <property type="entry name" value="UTRA"/>
    <property type="match status" value="1"/>
</dbReference>
<organism evidence="5 6">
    <name type="scientific">Zhongshania borealis</name>
    <dbReference type="NCBI Taxonomy" id="889488"/>
    <lineage>
        <taxon>Bacteria</taxon>
        <taxon>Pseudomonadati</taxon>
        <taxon>Pseudomonadota</taxon>
        <taxon>Gammaproteobacteria</taxon>
        <taxon>Cellvibrionales</taxon>
        <taxon>Spongiibacteraceae</taxon>
        <taxon>Zhongshania</taxon>
    </lineage>
</organism>
<evidence type="ECO:0000313" key="6">
    <source>
        <dbReference type="Proteomes" id="UP001500392"/>
    </source>
</evidence>
<feature type="domain" description="HTH gntR-type" evidence="4">
    <location>
        <begin position="23"/>
        <end position="91"/>
    </location>
</feature>
<dbReference type="RefSeq" id="WP_344938301.1">
    <property type="nucleotide sequence ID" value="NZ_BAABDM010000010.1"/>
</dbReference>
<dbReference type="Pfam" id="PF00392">
    <property type="entry name" value="GntR"/>
    <property type="match status" value="1"/>
</dbReference>
<dbReference type="Gene3D" id="3.40.1410.10">
    <property type="entry name" value="Chorismate lyase-like"/>
    <property type="match status" value="1"/>
</dbReference>
<dbReference type="SUPFAM" id="SSF64288">
    <property type="entry name" value="Chorismate lyase-like"/>
    <property type="match status" value="1"/>
</dbReference>
<evidence type="ECO:0000259" key="4">
    <source>
        <dbReference type="PROSITE" id="PS50949"/>
    </source>
</evidence>
<dbReference type="PRINTS" id="PR00035">
    <property type="entry name" value="HTHGNTR"/>
</dbReference>
<keyword evidence="2" id="KW-0238">DNA-binding</keyword>
<keyword evidence="6" id="KW-1185">Reference proteome</keyword>
<comment type="caution">
    <text evidence="5">The sequence shown here is derived from an EMBL/GenBank/DDBJ whole genome shotgun (WGS) entry which is preliminary data.</text>
</comment>
<keyword evidence="1" id="KW-0805">Transcription regulation</keyword>
<dbReference type="InterPro" id="IPR036390">
    <property type="entry name" value="WH_DNA-bd_sf"/>
</dbReference>
<dbReference type="Proteomes" id="UP001500392">
    <property type="component" value="Unassembled WGS sequence"/>
</dbReference>
<dbReference type="SMART" id="SM00866">
    <property type="entry name" value="UTRA"/>
    <property type="match status" value="1"/>
</dbReference>
<dbReference type="EMBL" id="BAABDM010000010">
    <property type="protein sequence ID" value="GAA4104644.1"/>
    <property type="molecule type" value="Genomic_DNA"/>
</dbReference>